<dbReference type="Pfam" id="PF13649">
    <property type="entry name" value="Methyltransf_25"/>
    <property type="match status" value="1"/>
</dbReference>
<dbReference type="GO" id="GO:0032259">
    <property type="term" value="P:methylation"/>
    <property type="evidence" value="ECO:0007669"/>
    <property type="project" value="UniProtKB-KW"/>
</dbReference>
<dbReference type="RefSeq" id="WP_179768195.1">
    <property type="nucleotide sequence ID" value="NZ_JACCFO010000001.1"/>
</dbReference>
<protein>
    <submittedName>
        <fullName evidence="2">SAM-dependent methyltransferase</fullName>
    </submittedName>
</protein>
<dbReference type="Gene3D" id="3.40.50.150">
    <property type="entry name" value="Vaccinia Virus protein VP39"/>
    <property type="match status" value="1"/>
</dbReference>
<dbReference type="PANTHER" id="PTHR43591">
    <property type="entry name" value="METHYLTRANSFERASE"/>
    <property type="match status" value="1"/>
</dbReference>
<keyword evidence="3" id="KW-1185">Reference proteome</keyword>
<comment type="caution">
    <text evidence="2">The sequence shown here is derived from an EMBL/GenBank/DDBJ whole genome shotgun (WGS) entry which is preliminary data.</text>
</comment>
<accession>A0A853BQC4</accession>
<dbReference type="AlphaFoldDB" id="A0A853BQC4"/>
<name>A0A853BQC4_9ACTN</name>
<sequence length="281" mass="28907">MSTVVNTEQARAWNGYEGTHWAEHQARYDAVNSGFNEPLLAAAAIGAGDRVLDIGCGNGQLTRLAARRAAGGSALGVDLSGPMLARARATAAEEGVANVAFEQGDAQVHPFAPGGFDAALSRFGVMFFADPVAAFANISRALRPGGRLALLFLRGMEHNDLGTVFAAAAPHLPVETGDDGVRGAVSMADPDRVREVLAAAGFTGIGVREVRAPQVWGADADDAGAFLSGWGPVRHLLDQVDAAAAAKARAAITEALRGFEAGGAVRLTGSAWLATARLPEG</sequence>
<keyword evidence="2" id="KW-0808">Transferase</keyword>
<keyword evidence="2" id="KW-0489">Methyltransferase</keyword>
<proteinExistence type="predicted"/>
<evidence type="ECO:0000259" key="1">
    <source>
        <dbReference type="Pfam" id="PF13649"/>
    </source>
</evidence>
<dbReference type="GO" id="GO:0008168">
    <property type="term" value="F:methyltransferase activity"/>
    <property type="evidence" value="ECO:0007669"/>
    <property type="project" value="UniProtKB-KW"/>
</dbReference>
<feature type="domain" description="Methyltransferase" evidence="1">
    <location>
        <begin position="51"/>
        <end position="146"/>
    </location>
</feature>
<reference evidence="2 3" key="1">
    <citation type="submission" date="2020-07" db="EMBL/GenBank/DDBJ databases">
        <title>Sequencing the genomes of 1000 actinobacteria strains.</title>
        <authorList>
            <person name="Klenk H.-P."/>
        </authorList>
    </citation>
    <scope>NUCLEOTIDE SEQUENCE [LARGE SCALE GENOMIC DNA]</scope>
    <source>
        <strain evidence="2 3">DSM 45927</strain>
    </source>
</reference>
<evidence type="ECO:0000313" key="3">
    <source>
        <dbReference type="Proteomes" id="UP000575985"/>
    </source>
</evidence>
<gene>
    <name evidence="2" type="ORF">HNR12_003192</name>
</gene>
<dbReference type="InterPro" id="IPR029063">
    <property type="entry name" value="SAM-dependent_MTases_sf"/>
</dbReference>
<organism evidence="2 3">
    <name type="scientific">Streptomonospora nanhaiensis</name>
    <dbReference type="NCBI Taxonomy" id="1323731"/>
    <lineage>
        <taxon>Bacteria</taxon>
        <taxon>Bacillati</taxon>
        <taxon>Actinomycetota</taxon>
        <taxon>Actinomycetes</taxon>
        <taxon>Streptosporangiales</taxon>
        <taxon>Nocardiopsidaceae</taxon>
        <taxon>Streptomonospora</taxon>
    </lineage>
</organism>
<dbReference type="SUPFAM" id="SSF53335">
    <property type="entry name" value="S-adenosyl-L-methionine-dependent methyltransferases"/>
    <property type="match status" value="1"/>
</dbReference>
<dbReference type="InterPro" id="IPR041698">
    <property type="entry name" value="Methyltransf_25"/>
</dbReference>
<dbReference type="Proteomes" id="UP000575985">
    <property type="component" value="Unassembled WGS sequence"/>
</dbReference>
<dbReference type="EMBL" id="JACCFO010000001">
    <property type="protein sequence ID" value="NYI96915.1"/>
    <property type="molecule type" value="Genomic_DNA"/>
</dbReference>
<dbReference type="CDD" id="cd02440">
    <property type="entry name" value="AdoMet_MTases"/>
    <property type="match status" value="1"/>
</dbReference>
<evidence type="ECO:0000313" key="2">
    <source>
        <dbReference type="EMBL" id="NYI96915.1"/>
    </source>
</evidence>